<keyword evidence="9" id="KW-1185">Reference proteome</keyword>
<feature type="transmembrane region" description="Helical" evidence="5">
    <location>
        <begin position="61"/>
        <end position="79"/>
    </location>
</feature>
<feature type="domain" description="Glycosyltransferase 2-like" evidence="6">
    <location>
        <begin position="255"/>
        <end position="396"/>
    </location>
</feature>
<dbReference type="SUPFAM" id="SSF53448">
    <property type="entry name" value="Nucleotide-diphospho-sugar transferases"/>
    <property type="match status" value="2"/>
</dbReference>
<dbReference type="EMBL" id="JABMIG020000145">
    <property type="protein sequence ID" value="KAL3789147.1"/>
    <property type="molecule type" value="Genomic_DNA"/>
</dbReference>
<dbReference type="InterPro" id="IPR027791">
    <property type="entry name" value="Galactosyl_T_C"/>
</dbReference>
<dbReference type="PANTHER" id="PTHR11675">
    <property type="entry name" value="N-ACETYLGALACTOSAMINYLTRANSFERASE"/>
    <property type="match status" value="1"/>
</dbReference>
<evidence type="ECO:0000313" key="9">
    <source>
        <dbReference type="Proteomes" id="UP001516023"/>
    </source>
</evidence>
<reference evidence="8 9" key="1">
    <citation type="journal article" date="2020" name="G3 (Bethesda)">
        <title>Improved Reference Genome for Cyclotella cryptica CCMP332, a Model for Cell Wall Morphogenesis, Salinity Adaptation, and Lipid Production in Diatoms (Bacillariophyta).</title>
        <authorList>
            <person name="Roberts W.R."/>
            <person name="Downey K.M."/>
            <person name="Ruck E.C."/>
            <person name="Traller J.C."/>
            <person name="Alverson A.J."/>
        </authorList>
    </citation>
    <scope>NUCLEOTIDE SEQUENCE [LARGE SCALE GENOMIC DNA]</scope>
    <source>
        <strain evidence="8 9">CCMP332</strain>
    </source>
</reference>
<evidence type="ECO:0000256" key="2">
    <source>
        <dbReference type="ARBA" id="ARBA00023157"/>
    </source>
</evidence>
<dbReference type="InterPro" id="IPR001173">
    <property type="entry name" value="Glyco_trans_2-like"/>
</dbReference>
<dbReference type="Proteomes" id="UP001516023">
    <property type="component" value="Unassembled WGS sequence"/>
</dbReference>
<feature type="domain" description="Glycosyltransferase 2-like" evidence="6">
    <location>
        <begin position="751"/>
        <end position="923"/>
    </location>
</feature>
<dbReference type="Pfam" id="PF00535">
    <property type="entry name" value="Glycos_transf_2"/>
    <property type="match status" value="2"/>
</dbReference>
<organism evidence="8 9">
    <name type="scientific">Cyclotella cryptica</name>
    <dbReference type="NCBI Taxonomy" id="29204"/>
    <lineage>
        <taxon>Eukaryota</taxon>
        <taxon>Sar</taxon>
        <taxon>Stramenopiles</taxon>
        <taxon>Ochrophyta</taxon>
        <taxon>Bacillariophyta</taxon>
        <taxon>Coscinodiscophyceae</taxon>
        <taxon>Thalassiosirophycidae</taxon>
        <taxon>Stephanodiscales</taxon>
        <taxon>Stephanodiscaceae</taxon>
        <taxon>Cyclotella</taxon>
    </lineage>
</organism>
<evidence type="ECO:0000259" key="6">
    <source>
        <dbReference type="Pfam" id="PF00535"/>
    </source>
</evidence>
<evidence type="ECO:0000256" key="5">
    <source>
        <dbReference type="SAM" id="Phobius"/>
    </source>
</evidence>
<evidence type="ECO:0000259" key="7">
    <source>
        <dbReference type="Pfam" id="PF02709"/>
    </source>
</evidence>
<keyword evidence="1" id="KW-0808">Transferase</keyword>
<evidence type="ECO:0000256" key="4">
    <source>
        <dbReference type="SAM" id="MobiDB-lite"/>
    </source>
</evidence>
<dbReference type="Gene3D" id="3.90.550.10">
    <property type="entry name" value="Spore Coat Polysaccharide Biosynthesis Protein SpsA, Chain A"/>
    <property type="match status" value="2"/>
</dbReference>
<sequence length="1226" mass="138822">MLRHRRQQRLIFPENQIISCHPVTHQSSSLATNTMARIPSIRGRNFRSAPNSNSGSGNTKLVVLLSFSALLVVGTTVYLRALSVVSGGLNAQMGMYERMMNQDRAGQRPNGRQGGRRKRDDRHPSLRREDFSAPHEMQLESDPRMSHDDADDDPAYPDNEHDDSQQETEPIQPILENAASSKQQNPPPTPPWHLASDPDDSFERIYLTPSEKKLYKNLRNLGKGGNVNKGNGIKSYFNPMCRHYRFDESMLPTVSVIMTTQNEPDDWVSISVESILARTPPHLLVEVIIVDDNGIPGEHGLPDNIRRNVDESEFVYLQSLSPKVKIVKHSNREGCARSRLAGARVATGEVLMFVDSHVEMLSATWYHHLAIAIVENPKTIAMQTIDVIDDLGTKDYGAGAGPLQYGIVNTEFWFGYQVDRFGDYMEPLYPQNFTKEEIDERAKFSYKAERPGNREPYETPFGPGSLFAIRADEFWRLGGYDEGLYVWGGENTELAFKIWMCGGRMIMVPCSRVGHMYRQHKEKDGRGALTRWPPDLPQEMTDRLGCAYKNGTYTGRFIVLKHPADNFTRITTRNNLRVMETWVGDHPAKRAYYKRLFGQETLKPEFQRFIDDWKVDPAAQKQVRIREENKCHDFEWWDKYVYMRLTGRHYPWHPDNKKYLQVSCGNHKAKSCALCPQGHGKDWCHGDCAWCSASDQCVDFDEAKKPQCRKSALSLEAAKKARKAEEKKAEEKKRERAKLPAGFDKYNLTISVVLPCGFEHEFFIRTAQSVFDETPDGILKEIVIVDDASDPPLKLLWSEEEAAKYSVKYVRLDSPAGLIGAKQAGAEAATGDIIVFFDCHVKPAKDYWVPYVKAIDENYRRVVIPVITSLNVDTWEEFNRPTSGGGMSKCYLTFDAEFKWTTDETPHVPIMSGGLLAMSRRWFFEIGGYDASMLGWGGENLDQSLRIWTCGGEIVSAPDSFVAHMWRDGTAKTKAKYKLGAGDAIKNRARAVKAHLGPWYGKTLTFPSFDQWRGRELDTSSITDGIAKLGCHDFEWYLDRFSYIYKDAGVLPKEVFQIEASSIAGAPQCLQLKKMGWTNYGNSDELELVDCLDGPPKEPKPQYWHLSSRLDDKTCCGSLRAWNTDQCIDGRSPKIGETKVSTYTCDLDSGIEAVLKPKNDREEEYVLALGRGTQHGVLCASVEDSALKIVGCANASTWKKRSPFTPLEYELLSADTKKKWENTQQP</sequence>
<dbReference type="PANTHER" id="PTHR11675:SF134">
    <property type="entry name" value="N-ACETYLGALACTOSAMINYLTRANSFERASE 4-RELATED"/>
    <property type="match status" value="1"/>
</dbReference>
<dbReference type="Pfam" id="PF02709">
    <property type="entry name" value="Glyco_transf_7C"/>
    <property type="match status" value="1"/>
</dbReference>
<keyword evidence="3" id="KW-0325">Glycoprotein</keyword>
<gene>
    <name evidence="8" type="ORF">HJC23_012236</name>
</gene>
<feature type="region of interest" description="Disordered" evidence="4">
    <location>
        <begin position="100"/>
        <end position="199"/>
    </location>
</feature>
<keyword evidence="5" id="KW-0472">Membrane</keyword>
<protein>
    <recommendedName>
        <fullName evidence="10">Polypeptide N-acetylgalactosaminyltransferase</fullName>
    </recommendedName>
</protein>
<dbReference type="AlphaFoldDB" id="A0ABD3PMC4"/>
<dbReference type="InterPro" id="IPR029044">
    <property type="entry name" value="Nucleotide-diphossugar_trans"/>
</dbReference>
<keyword evidence="5" id="KW-0812">Transmembrane</keyword>
<comment type="caution">
    <text evidence="8">The sequence shown here is derived from an EMBL/GenBank/DDBJ whole genome shotgun (WGS) entry which is preliminary data.</text>
</comment>
<evidence type="ECO:0000256" key="3">
    <source>
        <dbReference type="ARBA" id="ARBA00023180"/>
    </source>
</evidence>
<evidence type="ECO:0000313" key="8">
    <source>
        <dbReference type="EMBL" id="KAL3789147.1"/>
    </source>
</evidence>
<evidence type="ECO:0000256" key="1">
    <source>
        <dbReference type="ARBA" id="ARBA00022679"/>
    </source>
</evidence>
<dbReference type="GO" id="GO:0016740">
    <property type="term" value="F:transferase activity"/>
    <property type="evidence" value="ECO:0007669"/>
    <property type="project" value="UniProtKB-KW"/>
</dbReference>
<keyword evidence="2" id="KW-1015">Disulfide bond</keyword>
<keyword evidence="5" id="KW-1133">Transmembrane helix</keyword>
<name>A0ABD3PMC4_9STRA</name>
<proteinExistence type="predicted"/>
<accession>A0ABD3PMC4</accession>
<feature type="domain" description="Galactosyltransferase C-terminal" evidence="7">
    <location>
        <begin position="444"/>
        <end position="518"/>
    </location>
</feature>
<feature type="compositionally biased region" description="Basic and acidic residues" evidence="4">
    <location>
        <begin position="121"/>
        <end position="148"/>
    </location>
</feature>
<evidence type="ECO:0008006" key="10">
    <source>
        <dbReference type="Google" id="ProtNLM"/>
    </source>
</evidence>